<sequence length="148" mass="15809">MKIGGIRPGESAPTRKSEKSGKAEKGVFGNHLRRALDDEDDGEGGALEAASAIAGVGGLLALQEADSVDASDPGERRRRQARPGVTMLDELDRLRIAVIDGVVSKDDLIALARSTRSRRDANLDPQLGALLDEIELRVEVELAKLTSR</sequence>
<evidence type="ECO:0000256" key="1">
    <source>
        <dbReference type="SAM" id="MobiDB-lite"/>
    </source>
</evidence>
<feature type="region of interest" description="Disordered" evidence="1">
    <location>
        <begin position="1"/>
        <end position="44"/>
    </location>
</feature>
<dbReference type="STRING" id="269796.Rru_A2848"/>
<reference evidence="2 3" key="1">
    <citation type="journal article" date="2011" name="Stand. Genomic Sci.">
        <title>Complete genome sequence of Rhodospirillum rubrum type strain (S1).</title>
        <authorList>
            <person name="Munk A.C."/>
            <person name="Copeland A."/>
            <person name="Lucas S."/>
            <person name="Lapidus A."/>
            <person name="Del Rio T.G."/>
            <person name="Barry K."/>
            <person name="Detter J.C."/>
            <person name="Hammon N."/>
            <person name="Israni S."/>
            <person name="Pitluck S."/>
            <person name="Brettin T."/>
            <person name="Bruce D."/>
            <person name="Han C."/>
            <person name="Tapia R."/>
            <person name="Gilna P."/>
            <person name="Schmutz J."/>
            <person name="Larimer F."/>
            <person name="Land M."/>
            <person name="Kyrpides N.C."/>
            <person name="Mavromatis K."/>
            <person name="Richardson P."/>
            <person name="Rohde M."/>
            <person name="Goker M."/>
            <person name="Klenk H.P."/>
            <person name="Zhang Y."/>
            <person name="Roberts G.P."/>
            <person name="Reslewic S."/>
            <person name="Schwartz D.C."/>
        </authorList>
    </citation>
    <scope>NUCLEOTIDE SEQUENCE [LARGE SCALE GENOMIC DNA]</scope>
    <source>
        <strain evidence="3">ATCC 11170 / ATH 1.1.1 / DSM 467 / LMG 4362 / NCIMB 8255 / S1</strain>
    </source>
</reference>
<dbReference type="KEGG" id="rru:Rru_A2848"/>
<dbReference type="RefSeq" id="WP_011390475.1">
    <property type="nucleotide sequence ID" value="NC_007643.1"/>
</dbReference>
<dbReference type="InterPro" id="IPR019704">
    <property type="entry name" value="Flagellar_assmbl_FliX_class2"/>
</dbReference>
<name>Q2RQF0_RHORT</name>
<dbReference type="Pfam" id="PF10768">
    <property type="entry name" value="FliX"/>
    <property type="match status" value="1"/>
</dbReference>
<dbReference type="EnsemblBacteria" id="ABC23645">
    <property type="protein sequence ID" value="ABC23645"/>
    <property type="gene ID" value="Rru_A2848"/>
</dbReference>
<protein>
    <recommendedName>
        <fullName evidence="4">Flagellar assembly protein FliX</fullName>
    </recommendedName>
</protein>
<gene>
    <name evidence="2" type="ordered locus">Rru_A2848</name>
</gene>
<proteinExistence type="predicted"/>
<accession>Q2RQF0</accession>
<dbReference type="PhylomeDB" id="Q2RQF0"/>
<dbReference type="PATRIC" id="fig|269796.9.peg.2954"/>
<keyword evidence="3" id="KW-1185">Reference proteome</keyword>
<dbReference type="HOGENOM" id="CLU_139719_0_0_5"/>
<dbReference type="AlphaFoldDB" id="Q2RQF0"/>
<evidence type="ECO:0000313" key="3">
    <source>
        <dbReference type="Proteomes" id="UP000001929"/>
    </source>
</evidence>
<dbReference type="NCBIfam" id="NF009426">
    <property type="entry name" value="PRK12787.1-2"/>
    <property type="match status" value="1"/>
</dbReference>
<evidence type="ECO:0008006" key="4">
    <source>
        <dbReference type="Google" id="ProtNLM"/>
    </source>
</evidence>
<feature type="compositionally biased region" description="Basic and acidic residues" evidence="1">
    <location>
        <begin position="13"/>
        <end position="25"/>
    </location>
</feature>
<organism evidence="2 3">
    <name type="scientific">Rhodospirillum rubrum (strain ATCC 11170 / ATH 1.1.1 / DSM 467 / LMG 4362 / NCIMB 8255 / S1)</name>
    <dbReference type="NCBI Taxonomy" id="269796"/>
    <lineage>
        <taxon>Bacteria</taxon>
        <taxon>Pseudomonadati</taxon>
        <taxon>Pseudomonadota</taxon>
        <taxon>Alphaproteobacteria</taxon>
        <taxon>Rhodospirillales</taxon>
        <taxon>Rhodospirillaceae</taxon>
        <taxon>Rhodospirillum</taxon>
    </lineage>
</organism>
<dbReference type="EMBL" id="CP000230">
    <property type="protein sequence ID" value="ABC23645.1"/>
    <property type="molecule type" value="Genomic_DNA"/>
</dbReference>
<dbReference type="GO" id="GO:0044781">
    <property type="term" value="P:bacterial-type flagellum organization"/>
    <property type="evidence" value="ECO:0007669"/>
    <property type="project" value="InterPro"/>
</dbReference>
<evidence type="ECO:0000313" key="2">
    <source>
        <dbReference type="EMBL" id="ABC23645.1"/>
    </source>
</evidence>
<dbReference type="Proteomes" id="UP000001929">
    <property type="component" value="Chromosome"/>
</dbReference>